<evidence type="ECO:0000313" key="4">
    <source>
        <dbReference type="Proteomes" id="UP000695000"/>
    </source>
</evidence>
<accession>A0ABM1MUR8</accession>
<keyword evidence="3" id="KW-0812">Transmembrane</keyword>
<evidence type="ECO:0000256" key="2">
    <source>
        <dbReference type="SAM" id="MobiDB-lite"/>
    </source>
</evidence>
<dbReference type="Proteomes" id="UP000695000">
    <property type="component" value="Unplaced"/>
</dbReference>
<dbReference type="GeneID" id="108563975"/>
<dbReference type="InterPro" id="IPR020309">
    <property type="entry name" value="Smim-14"/>
</dbReference>
<keyword evidence="3" id="KW-1133">Transmembrane helix</keyword>
<dbReference type="Pfam" id="PF11027">
    <property type="entry name" value="DUF2615"/>
    <property type="match status" value="1"/>
</dbReference>
<gene>
    <name evidence="5 6" type="primary">LOC108563975</name>
</gene>
<feature type="transmembrane region" description="Helical" evidence="3">
    <location>
        <begin position="56"/>
        <end position="74"/>
    </location>
</feature>
<feature type="region of interest" description="Disordered" evidence="2">
    <location>
        <begin position="78"/>
        <end position="105"/>
    </location>
</feature>
<proteinExistence type="predicted"/>
<feature type="compositionally biased region" description="Polar residues" evidence="2">
    <location>
        <begin position="81"/>
        <end position="96"/>
    </location>
</feature>
<keyword evidence="4" id="KW-1185">Reference proteome</keyword>
<keyword evidence="3" id="KW-0472">Membrane</keyword>
<reference evidence="5 6" key="1">
    <citation type="submission" date="2025-05" db="UniProtKB">
        <authorList>
            <consortium name="RefSeq"/>
        </authorList>
    </citation>
    <scope>IDENTIFICATION</scope>
    <source>
        <tissue evidence="5 6">Whole Larva</tissue>
    </source>
</reference>
<evidence type="ECO:0000313" key="6">
    <source>
        <dbReference type="RefSeq" id="XP_017778319.1"/>
    </source>
</evidence>
<protein>
    <recommendedName>
        <fullName evidence="1">Small integral membrane protein 14</fullName>
    </recommendedName>
</protein>
<dbReference type="PANTHER" id="PTHR31019">
    <property type="entry name" value="SMALL INTEGRAL MEMBRANE PROTEIN 14"/>
    <property type="match status" value="1"/>
</dbReference>
<dbReference type="RefSeq" id="XP_017778318.1">
    <property type="nucleotide sequence ID" value="XM_017922829.1"/>
</dbReference>
<name>A0ABM1MUR8_NICVS</name>
<dbReference type="RefSeq" id="XP_017778319.1">
    <property type="nucleotide sequence ID" value="XM_017922830.1"/>
</dbReference>
<evidence type="ECO:0000256" key="1">
    <source>
        <dbReference type="ARBA" id="ARBA00017902"/>
    </source>
</evidence>
<evidence type="ECO:0000313" key="5">
    <source>
        <dbReference type="RefSeq" id="XP_017778318.1"/>
    </source>
</evidence>
<evidence type="ECO:0000256" key="3">
    <source>
        <dbReference type="SAM" id="Phobius"/>
    </source>
</evidence>
<dbReference type="PANTHER" id="PTHR31019:SF1">
    <property type="entry name" value="SMALL INTEGRAL MEMBRANE PROTEIN 14"/>
    <property type="match status" value="1"/>
</dbReference>
<organism evidence="4 5">
    <name type="scientific">Nicrophorus vespilloides</name>
    <name type="common">Boreal carrion beetle</name>
    <dbReference type="NCBI Taxonomy" id="110193"/>
    <lineage>
        <taxon>Eukaryota</taxon>
        <taxon>Metazoa</taxon>
        <taxon>Ecdysozoa</taxon>
        <taxon>Arthropoda</taxon>
        <taxon>Hexapoda</taxon>
        <taxon>Insecta</taxon>
        <taxon>Pterygota</taxon>
        <taxon>Neoptera</taxon>
        <taxon>Endopterygota</taxon>
        <taxon>Coleoptera</taxon>
        <taxon>Polyphaga</taxon>
        <taxon>Staphyliniformia</taxon>
        <taxon>Silphidae</taxon>
        <taxon>Nicrophorinae</taxon>
        <taxon>Nicrophorus</taxon>
    </lineage>
</organism>
<sequence>MGDNGFDPCECTWTHEVSMCRLLAMLRNSQNDCTDTECYQTGLPGEESTPVDPHNYTFAVVMLLVYLLIQMIYMNRRENNPPATSKPRNNDSSRGNPPTPPPTSF</sequence>